<dbReference type="InterPro" id="IPR050126">
    <property type="entry name" value="Ap4A_hydrolase"/>
</dbReference>
<dbReference type="AlphaFoldDB" id="A0A1I2V0G5"/>
<sequence length="238" mass="26108">MRIAVFSDIHGNKHALEAVLADIQSREPDLLVCLGDLVGYGADPDAVVQAIRASGIPTVMGNYDDAIANRRLVCGCDYKDEKALEAGVKSISWTMEHTREASREFLLTLPDRIVKTINGRRVLFVHGSPRKLNEYLYEDVPAADIIPMLREANVDVLVCGHTHLPYHRVAEDRHIINAGSAGKPKHGDPQAVYALIELSNDIRVEFIKVPYDYESAALAVEKAGLPAEFAAILRTGIG</sequence>
<comment type="similarity">
    <text evidence="1 2">Belongs to the metallophosphoesterase superfamily. YfcE family.</text>
</comment>
<evidence type="ECO:0000256" key="1">
    <source>
        <dbReference type="ARBA" id="ARBA00008950"/>
    </source>
</evidence>
<evidence type="ECO:0000259" key="3">
    <source>
        <dbReference type="Pfam" id="PF12850"/>
    </source>
</evidence>
<dbReference type="GO" id="GO:0005737">
    <property type="term" value="C:cytoplasm"/>
    <property type="evidence" value="ECO:0007669"/>
    <property type="project" value="TreeGrafter"/>
</dbReference>
<dbReference type="PANTHER" id="PTHR42850">
    <property type="entry name" value="METALLOPHOSPHOESTERASE"/>
    <property type="match status" value="1"/>
</dbReference>
<dbReference type="Gene3D" id="3.60.21.10">
    <property type="match status" value="1"/>
</dbReference>
<dbReference type="InterPro" id="IPR011152">
    <property type="entry name" value="Pesterase_MJ0912"/>
</dbReference>
<dbReference type="OrthoDB" id="9800565at2"/>
<protein>
    <recommendedName>
        <fullName evidence="2">Phosphoesterase</fullName>
        <ecNumber evidence="2">3.1.4.-</ecNumber>
    </recommendedName>
</protein>
<evidence type="ECO:0000313" key="5">
    <source>
        <dbReference type="Proteomes" id="UP000199337"/>
    </source>
</evidence>
<name>A0A1I2V0G5_9FIRM</name>
<dbReference type="InterPro" id="IPR024654">
    <property type="entry name" value="Calcineurin-like_PHP_lpxH"/>
</dbReference>
<dbReference type="GO" id="GO:0046872">
    <property type="term" value="F:metal ion binding"/>
    <property type="evidence" value="ECO:0007669"/>
    <property type="project" value="UniProtKB-KW"/>
</dbReference>
<proteinExistence type="inferred from homology"/>
<comment type="cofactor">
    <cofactor evidence="2">
        <name>a divalent metal cation</name>
        <dbReference type="ChEBI" id="CHEBI:60240"/>
    </cofactor>
</comment>
<dbReference type="Pfam" id="PF12850">
    <property type="entry name" value="Metallophos_2"/>
    <property type="match status" value="1"/>
</dbReference>
<dbReference type="InterPro" id="IPR000979">
    <property type="entry name" value="Phosphodiesterase_MJ0936/Vps29"/>
</dbReference>
<evidence type="ECO:0000256" key="2">
    <source>
        <dbReference type="RuleBase" id="RU362039"/>
    </source>
</evidence>
<dbReference type="Proteomes" id="UP000199337">
    <property type="component" value="Unassembled WGS sequence"/>
</dbReference>
<dbReference type="PANTHER" id="PTHR42850:SF2">
    <property type="entry name" value="BLL5683 PROTEIN"/>
    <property type="match status" value="1"/>
</dbReference>
<dbReference type="EC" id="3.1.4.-" evidence="2"/>
<dbReference type="GO" id="GO:0016791">
    <property type="term" value="F:phosphatase activity"/>
    <property type="evidence" value="ECO:0007669"/>
    <property type="project" value="TreeGrafter"/>
</dbReference>
<dbReference type="InterPro" id="IPR029052">
    <property type="entry name" value="Metallo-depent_PP-like"/>
</dbReference>
<organism evidence="4 5">
    <name type="scientific">Desulfotruncus arcticus DSM 17038</name>
    <dbReference type="NCBI Taxonomy" id="1121424"/>
    <lineage>
        <taxon>Bacteria</taxon>
        <taxon>Bacillati</taxon>
        <taxon>Bacillota</taxon>
        <taxon>Clostridia</taxon>
        <taxon>Eubacteriales</taxon>
        <taxon>Desulfallaceae</taxon>
        <taxon>Desulfotruncus</taxon>
    </lineage>
</organism>
<keyword evidence="5" id="KW-1185">Reference proteome</keyword>
<reference evidence="5" key="1">
    <citation type="submission" date="2016-10" db="EMBL/GenBank/DDBJ databases">
        <authorList>
            <person name="Varghese N."/>
            <person name="Submissions S."/>
        </authorList>
    </citation>
    <scope>NUCLEOTIDE SEQUENCE [LARGE SCALE GENOMIC DNA]</scope>
    <source>
        <strain evidence="5">DSM 17038</strain>
    </source>
</reference>
<keyword evidence="2" id="KW-0479">Metal-binding</keyword>
<accession>A0A1I2V0G5</accession>
<dbReference type="CDD" id="cd00838">
    <property type="entry name" value="MPP_superfamily"/>
    <property type="match status" value="1"/>
</dbReference>
<dbReference type="SUPFAM" id="SSF56300">
    <property type="entry name" value="Metallo-dependent phosphatases"/>
    <property type="match status" value="1"/>
</dbReference>
<dbReference type="NCBIfam" id="TIGR00040">
    <property type="entry name" value="yfcE"/>
    <property type="match status" value="1"/>
</dbReference>
<dbReference type="EMBL" id="FOOX01000010">
    <property type="protein sequence ID" value="SFG81657.1"/>
    <property type="molecule type" value="Genomic_DNA"/>
</dbReference>
<dbReference type="RefSeq" id="WP_092471988.1">
    <property type="nucleotide sequence ID" value="NZ_FOOX01000010.1"/>
</dbReference>
<dbReference type="STRING" id="341036.SAMN05660649_02783"/>
<gene>
    <name evidence="4" type="ORF">SAMN05660649_02783</name>
</gene>
<dbReference type="PIRSF" id="PIRSF000883">
    <property type="entry name" value="Pesterase_MJ0912"/>
    <property type="match status" value="1"/>
</dbReference>
<feature type="domain" description="Calcineurin-like phosphoesterase" evidence="3">
    <location>
        <begin position="1"/>
        <end position="200"/>
    </location>
</feature>
<evidence type="ECO:0000313" key="4">
    <source>
        <dbReference type="EMBL" id="SFG81657.1"/>
    </source>
</evidence>